<dbReference type="Proteomes" id="UP000319865">
    <property type="component" value="Unassembled WGS sequence"/>
</dbReference>
<reference evidence="1 2" key="1">
    <citation type="submission" date="2019-06" db="EMBL/GenBank/DDBJ databases">
        <title>Sequencing the genomes of 1000 actinobacteria strains.</title>
        <authorList>
            <person name="Klenk H.-P."/>
        </authorList>
    </citation>
    <scope>NUCLEOTIDE SEQUENCE [LARGE SCALE GENOMIC DNA]</scope>
    <source>
        <strain evidence="1 2">DSM 46837</strain>
    </source>
</reference>
<evidence type="ECO:0000313" key="2">
    <source>
        <dbReference type="Proteomes" id="UP000319865"/>
    </source>
</evidence>
<dbReference type="EMBL" id="VFQE01000001">
    <property type="protein sequence ID" value="TQN42352.1"/>
    <property type="molecule type" value="Genomic_DNA"/>
</dbReference>
<proteinExistence type="predicted"/>
<keyword evidence="2" id="KW-1185">Reference proteome</keyword>
<sequence>METAFATPATAPFPLVDLDDLHDADLDDVVAEQLSEAVATAKELADLAVRPGHGALSAHALRAHVLLLAVF</sequence>
<dbReference type="RefSeq" id="WP_142024981.1">
    <property type="nucleotide sequence ID" value="NZ_VFQE01000001.1"/>
</dbReference>
<comment type="caution">
    <text evidence="1">The sequence shown here is derived from an EMBL/GenBank/DDBJ whole genome shotgun (WGS) entry which is preliminary data.</text>
</comment>
<protein>
    <submittedName>
        <fullName evidence="1">Uncharacterized protein</fullName>
    </submittedName>
</protein>
<accession>A0A543PE41</accession>
<name>A0A543PE41_9ACTN</name>
<evidence type="ECO:0000313" key="1">
    <source>
        <dbReference type="EMBL" id="TQN42352.1"/>
    </source>
</evidence>
<dbReference type="AlphaFoldDB" id="A0A543PE41"/>
<organism evidence="1 2">
    <name type="scientific">Blastococcus colisei</name>
    <dbReference type="NCBI Taxonomy" id="1564162"/>
    <lineage>
        <taxon>Bacteria</taxon>
        <taxon>Bacillati</taxon>
        <taxon>Actinomycetota</taxon>
        <taxon>Actinomycetes</taxon>
        <taxon>Geodermatophilales</taxon>
        <taxon>Geodermatophilaceae</taxon>
        <taxon>Blastococcus</taxon>
    </lineage>
</organism>
<gene>
    <name evidence="1" type="ORF">FHU33_1749</name>
</gene>